<comment type="caution">
    <text evidence="4">The sequence shown here is derived from an EMBL/GenBank/DDBJ whole genome shotgun (WGS) entry which is preliminary data.</text>
</comment>
<keyword evidence="5" id="KW-1185">Reference proteome</keyword>
<reference evidence="4 5" key="1">
    <citation type="submission" date="2018-08" db="EMBL/GenBank/DDBJ databases">
        <title>Genomic investigation of the strawberry pathogen Phytophthora fragariae indicates pathogenicity is determined by transcriptional variation in three key races.</title>
        <authorList>
            <person name="Adams T.M."/>
            <person name="Armitage A.D."/>
            <person name="Sobczyk M.K."/>
            <person name="Bates H.J."/>
            <person name="Dunwell J.M."/>
            <person name="Nellist C.F."/>
            <person name="Harrison R.J."/>
        </authorList>
    </citation>
    <scope>NUCLEOTIDE SEQUENCE [LARGE SCALE GENOMIC DNA]</scope>
    <source>
        <strain evidence="4 5">SCRP333</strain>
    </source>
</reference>
<keyword evidence="1" id="KW-0479">Metal-binding</keyword>
<protein>
    <recommendedName>
        <fullName evidence="3">CCHC-type domain-containing protein</fullName>
    </recommendedName>
</protein>
<feature type="compositionally biased region" description="Low complexity" evidence="2">
    <location>
        <begin position="59"/>
        <end position="70"/>
    </location>
</feature>
<feature type="compositionally biased region" description="Low complexity" evidence="2">
    <location>
        <begin position="115"/>
        <end position="139"/>
    </location>
</feature>
<sequence length="567" mass="61152">MTTPATSRRRPLRGGGRSVGAAGTASWRRRSAGQAGEVPDQARAAPGAAQEGRKGPDGHGPVRVGPGPRGQDAHRLVERHAAHADPSQADSAPTVLRAAPCGRRAPRAGLRHVGAAEAIRGGARRPSGSRSAAATSGASLPEAQPPAAPAQYQYLQQNQGGALRYPDARQKKLEIRPFDGKELYVGLDSGFLEWGRRFERQVALGQSACGFPWSEDVKVDLLGHYLSGTAERYYNKQADTWWNQLPTLQYVMERMLDAFKTNITPAQAMKLFTAPNDTKRSGPEHFAATHGVDGQGGPVADRLLAAHRGPCALRAVLGDPTKQKSLGRETVNAVRERSNQRKETRSCCDCGREGHPSAACPDRKQRAQLTLAVGVKSGESDGIWILDSGSSRHLVNDECVQPNGESLNITKRGKMLLRVTACGKEQMVELTNVYFAKDVVHNLISYGILDKRGFELSQQAGRRAVAAKDGGRVAFDVEMRRNVLVVRAAVGPRHALPSDVIMAVLSQEVVDSVEVSGNVQKGTLLDFHKRLAHLSYNSMERLAQEPSSGIHLTDHKGVNCLTCAEGK</sequence>
<dbReference type="InterPro" id="IPR006311">
    <property type="entry name" value="TAT_signal"/>
</dbReference>
<dbReference type="GO" id="GO:0008270">
    <property type="term" value="F:zinc ion binding"/>
    <property type="evidence" value="ECO:0007669"/>
    <property type="project" value="UniProtKB-KW"/>
</dbReference>
<gene>
    <name evidence="4" type="ORF">PR003_g18899</name>
</gene>
<dbReference type="AlphaFoldDB" id="A0A6A4ECL7"/>
<feature type="domain" description="CCHC-type" evidence="3">
    <location>
        <begin position="347"/>
        <end position="362"/>
    </location>
</feature>
<evidence type="ECO:0000313" key="4">
    <source>
        <dbReference type="EMBL" id="KAE9315781.1"/>
    </source>
</evidence>
<evidence type="ECO:0000256" key="1">
    <source>
        <dbReference type="PROSITE-ProRule" id="PRU00047"/>
    </source>
</evidence>
<dbReference type="InterPro" id="IPR001878">
    <property type="entry name" value="Znf_CCHC"/>
</dbReference>
<name>A0A6A4ECL7_9STRA</name>
<accession>A0A6A4ECL7</accession>
<proteinExistence type="predicted"/>
<dbReference type="EMBL" id="QXFT01001550">
    <property type="protein sequence ID" value="KAE9315781.1"/>
    <property type="molecule type" value="Genomic_DNA"/>
</dbReference>
<dbReference type="SUPFAM" id="SSF57756">
    <property type="entry name" value="Retrovirus zinc finger-like domains"/>
    <property type="match status" value="1"/>
</dbReference>
<feature type="region of interest" description="Disordered" evidence="2">
    <location>
        <begin position="1"/>
        <end position="94"/>
    </location>
</feature>
<evidence type="ECO:0000256" key="2">
    <source>
        <dbReference type="SAM" id="MobiDB-lite"/>
    </source>
</evidence>
<organism evidence="4 5">
    <name type="scientific">Phytophthora rubi</name>
    <dbReference type="NCBI Taxonomy" id="129364"/>
    <lineage>
        <taxon>Eukaryota</taxon>
        <taxon>Sar</taxon>
        <taxon>Stramenopiles</taxon>
        <taxon>Oomycota</taxon>
        <taxon>Peronosporomycetes</taxon>
        <taxon>Peronosporales</taxon>
        <taxon>Peronosporaceae</taxon>
        <taxon>Phytophthora</taxon>
    </lineage>
</organism>
<dbReference type="InterPro" id="IPR036875">
    <property type="entry name" value="Znf_CCHC_sf"/>
</dbReference>
<evidence type="ECO:0000313" key="5">
    <source>
        <dbReference type="Proteomes" id="UP000434957"/>
    </source>
</evidence>
<dbReference type="PROSITE" id="PS50158">
    <property type="entry name" value="ZF_CCHC"/>
    <property type="match status" value="1"/>
</dbReference>
<feature type="region of interest" description="Disordered" evidence="2">
    <location>
        <begin position="107"/>
        <end position="148"/>
    </location>
</feature>
<dbReference type="Proteomes" id="UP000434957">
    <property type="component" value="Unassembled WGS sequence"/>
</dbReference>
<feature type="compositionally biased region" description="Basic and acidic residues" evidence="2">
    <location>
        <begin position="71"/>
        <end position="83"/>
    </location>
</feature>
<keyword evidence="1" id="KW-0862">Zinc</keyword>
<keyword evidence="1" id="KW-0863">Zinc-finger</keyword>
<dbReference type="PROSITE" id="PS51318">
    <property type="entry name" value="TAT"/>
    <property type="match status" value="1"/>
</dbReference>
<dbReference type="GO" id="GO:0003676">
    <property type="term" value="F:nucleic acid binding"/>
    <property type="evidence" value="ECO:0007669"/>
    <property type="project" value="InterPro"/>
</dbReference>
<evidence type="ECO:0000259" key="3">
    <source>
        <dbReference type="PROSITE" id="PS50158"/>
    </source>
</evidence>